<dbReference type="EMBL" id="JAHRHJ020000007">
    <property type="protein sequence ID" value="KAH9308079.1"/>
    <property type="molecule type" value="Genomic_DNA"/>
</dbReference>
<organism evidence="2 3">
    <name type="scientific">Taxus chinensis</name>
    <name type="common">Chinese yew</name>
    <name type="synonym">Taxus wallichiana var. chinensis</name>
    <dbReference type="NCBI Taxonomy" id="29808"/>
    <lineage>
        <taxon>Eukaryota</taxon>
        <taxon>Viridiplantae</taxon>
        <taxon>Streptophyta</taxon>
        <taxon>Embryophyta</taxon>
        <taxon>Tracheophyta</taxon>
        <taxon>Spermatophyta</taxon>
        <taxon>Pinopsida</taxon>
        <taxon>Pinidae</taxon>
        <taxon>Conifers II</taxon>
        <taxon>Cupressales</taxon>
        <taxon>Taxaceae</taxon>
        <taxon>Taxus</taxon>
    </lineage>
</organism>
<dbReference type="Proteomes" id="UP000824469">
    <property type="component" value="Unassembled WGS sequence"/>
</dbReference>
<gene>
    <name evidence="2" type="ORF">KI387_035990</name>
</gene>
<sequence>LGFDGRGSRGWKRRRCGGKETGEGRLRGRSKAAAGPKGTGVWGDRPRDRAEATLRGTGEERSREVEGQGRWRVGDSAWRRRGLGDGGGSDGCTVCGEGGERSVGQRPHGYHR</sequence>
<evidence type="ECO:0000313" key="3">
    <source>
        <dbReference type="Proteomes" id="UP000824469"/>
    </source>
</evidence>
<evidence type="ECO:0000256" key="1">
    <source>
        <dbReference type="SAM" id="MobiDB-lite"/>
    </source>
</evidence>
<protein>
    <submittedName>
        <fullName evidence="2">Uncharacterized protein</fullName>
    </submittedName>
</protein>
<keyword evidence="3" id="KW-1185">Reference proteome</keyword>
<evidence type="ECO:0000313" key="2">
    <source>
        <dbReference type="EMBL" id="KAH9308079.1"/>
    </source>
</evidence>
<feature type="compositionally biased region" description="Basic and acidic residues" evidence="1">
    <location>
        <begin position="17"/>
        <end position="26"/>
    </location>
</feature>
<feature type="compositionally biased region" description="Basic and acidic residues" evidence="1">
    <location>
        <begin position="44"/>
        <end position="73"/>
    </location>
</feature>
<dbReference type="AlphaFoldDB" id="A0AA38FPV1"/>
<feature type="non-terminal residue" evidence="2">
    <location>
        <position position="1"/>
    </location>
</feature>
<proteinExistence type="predicted"/>
<reference evidence="2 3" key="1">
    <citation type="journal article" date="2021" name="Nat. Plants">
        <title>The Taxus genome provides insights into paclitaxel biosynthesis.</title>
        <authorList>
            <person name="Xiong X."/>
            <person name="Gou J."/>
            <person name="Liao Q."/>
            <person name="Li Y."/>
            <person name="Zhou Q."/>
            <person name="Bi G."/>
            <person name="Li C."/>
            <person name="Du R."/>
            <person name="Wang X."/>
            <person name="Sun T."/>
            <person name="Guo L."/>
            <person name="Liang H."/>
            <person name="Lu P."/>
            <person name="Wu Y."/>
            <person name="Zhang Z."/>
            <person name="Ro D.K."/>
            <person name="Shang Y."/>
            <person name="Huang S."/>
            <person name="Yan J."/>
        </authorList>
    </citation>
    <scope>NUCLEOTIDE SEQUENCE [LARGE SCALE GENOMIC DNA]</scope>
    <source>
        <strain evidence="2">Ta-2019</strain>
    </source>
</reference>
<name>A0AA38FPV1_TAXCH</name>
<accession>A0AA38FPV1</accession>
<comment type="caution">
    <text evidence="2">The sequence shown here is derived from an EMBL/GenBank/DDBJ whole genome shotgun (WGS) entry which is preliminary data.</text>
</comment>
<feature type="region of interest" description="Disordered" evidence="1">
    <location>
        <begin position="1"/>
        <end position="112"/>
    </location>
</feature>
<feature type="non-terminal residue" evidence="2">
    <location>
        <position position="112"/>
    </location>
</feature>